<name>A0ABV3HNZ5_9ACTN</name>
<keyword evidence="2" id="KW-1185">Reference proteome</keyword>
<organism evidence="1 2">
    <name type="scientific">Streptomyces kurssanovii</name>
    <dbReference type="NCBI Taxonomy" id="67312"/>
    <lineage>
        <taxon>Bacteria</taxon>
        <taxon>Bacillati</taxon>
        <taxon>Actinomycetota</taxon>
        <taxon>Actinomycetes</taxon>
        <taxon>Kitasatosporales</taxon>
        <taxon>Streptomycetaceae</taxon>
        <taxon>Streptomyces</taxon>
    </lineage>
</organism>
<accession>A0ABV3HNZ5</accession>
<dbReference type="EMBL" id="JBFAQK010000004">
    <property type="protein sequence ID" value="MEV4680297.1"/>
    <property type="molecule type" value="Genomic_DNA"/>
</dbReference>
<proteinExistence type="predicted"/>
<evidence type="ECO:0000313" key="2">
    <source>
        <dbReference type="Proteomes" id="UP001552521"/>
    </source>
</evidence>
<sequence length="140" mass="15903">MGGDQWWQTGPYQHDLAAAFRQAQAAELSKDDHGFGGRTMEQLWEDKDWMEYILTGGTATVLDQVHLVDPAHTEWGPFMRPLTDEEIRVWCAGGRPTRAEWLEAMESDRLPFPRRACGNCTVIYRDGQPAEIGYWGTTAD</sequence>
<dbReference type="RefSeq" id="WP_364588815.1">
    <property type="nucleotide sequence ID" value="NZ_JBFAQK010000004.1"/>
</dbReference>
<evidence type="ECO:0000313" key="1">
    <source>
        <dbReference type="EMBL" id="MEV4680297.1"/>
    </source>
</evidence>
<comment type="caution">
    <text evidence="1">The sequence shown here is derived from an EMBL/GenBank/DDBJ whole genome shotgun (WGS) entry which is preliminary data.</text>
</comment>
<dbReference type="Proteomes" id="UP001552521">
    <property type="component" value="Unassembled WGS sequence"/>
</dbReference>
<gene>
    <name evidence="1" type="ORF">AB0K36_05835</name>
</gene>
<protein>
    <submittedName>
        <fullName evidence="1">Uncharacterized protein</fullName>
    </submittedName>
</protein>
<reference evidence="1 2" key="1">
    <citation type="submission" date="2024-06" db="EMBL/GenBank/DDBJ databases">
        <title>The Natural Products Discovery Center: Release of the First 8490 Sequenced Strains for Exploring Actinobacteria Biosynthetic Diversity.</title>
        <authorList>
            <person name="Kalkreuter E."/>
            <person name="Kautsar S.A."/>
            <person name="Yang D."/>
            <person name="Bader C.D."/>
            <person name="Teijaro C.N."/>
            <person name="Fluegel L."/>
            <person name="Davis C.M."/>
            <person name="Simpson J.R."/>
            <person name="Lauterbach L."/>
            <person name="Steele A.D."/>
            <person name="Gui C."/>
            <person name="Meng S."/>
            <person name="Li G."/>
            <person name="Viehrig K."/>
            <person name="Ye F."/>
            <person name="Su P."/>
            <person name="Kiefer A.F."/>
            <person name="Nichols A."/>
            <person name="Cepeda A.J."/>
            <person name="Yan W."/>
            <person name="Fan B."/>
            <person name="Jiang Y."/>
            <person name="Adhikari A."/>
            <person name="Zheng C.-J."/>
            <person name="Schuster L."/>
            <person name="Cowan T.M."/>
            <person name="Smanski M.J."/>
            <person name="Chevrette M.G."/>
            <person name="De Carvalho L.P.S."/>
            <person name="Shen B."/>
        </authorList>
    </citation>
    <scope>NUCLEOTIDE SEQUENCE [LARGE SCALE GENOMIC DNA]</scope>
    <source>
        <strain evidence="1 2">NPDC049344</strain>
    </source>
</reference>